<evidence type="ECO:0000256" key="5">
    <source>
        <dbReference type="ARBA" id="ARBA00022692"/>
    </source>
</evidence>
<dbReference type="Gene3D" id="1.10.1200.120">
    <property type="entry name" value="Large-conductance mechanosensitive channel, MscL, domain 1"/>
    <property type="match status" value="1"/>
</dbReference>
<keyword evidence="5 10" id="KW-0812">Transmembrane</keyword>
<keyword evidence="4 10" id="KW-1003">Cell membrane</keyword>
<dbReference type="NCBIfam" id="TIGR00220">
    <property type="entry name" value="mscL"/>
    <property type="match status" value="1"/>
</dbReference>
<dbReference type="Proteomes" id="UP000680132">
    <property type="component" value="Unassembled WGS sequence"/>
</dbReference>
<reference evidence="11" key="1">
    <citation type="submission" date="2021-03" db="EMBL/GenBank/DDBJ databases">
        <title>Microbacterium sp. nov., a novel actinobacterium isolated from cow dung.</title>
        <authorList>
            <person name="Zhang L."/>
        </authorList>
    </citation>
    <scope>NUCLEOTIDE SEQUENCE</scope>
    <source>
        <strain evidence="11">NEAU-LLB</strain>
    </source>
</reference>
<evidence type="ECO:0000256" key="3">
    <source>
        <dbReference type="ARBA" id="ARBA00022448"/>
    </source>
</evidence>
<feature type="transmembrane region" description="Helical" evidence="10">
    <location>
        <begin position="68"/>
        <end position="93"/>
    </location>
</feature>
<dbReference type="HAMAP" id="MF_00115">
    <property type="entry name" value="MscL"/>
    <property type="match status" value="1"/>
</dbReference>
<organism evidence="11 12">
    <name type="scientific">Microbacterium stercoris</name>
    <dbReference type="NCBI Taxonomy" id="2820289"/>
    <lineage>
        <taxon>Bacteria</taxon>
        <taxon>Bacillati</taxon>
        <taxon>Actinomycetota</taxon>
        <taxon>Actinomycetes</taxon>
        <taxon>Micrococcales</taxon>
        <taxon>Microbacteriaceae</taxon>
        <taxon>Microbacterium</taxon>
    </lineage>
</organism>
<keyword evidence="6 10" id="KW-1133">Transmembrane helix</keyword>
<evidence type="ECO:0000256" key="6">
    <source>
        <dbReference type="ARBA" id="ARBA00022989"/>
    </source>
</evidence>
<keyword evidence="9 10" id="KW-0407">Ion channel</keyword>
<dbReference type="EMBL" id="JAGFOA010000003">
    <property type="protein sequence ID" value="MBO3663870.1"/>
    <property type="molecule type" value="Genomic_DNA"/>
</dbReference>
<comment type="subunit">
    <text evidence="10">Homopentamer.</text>
</comment>
<gene>
    <name evidence="10 11" type="primary">mscL</name>
    <name evidence="11" type="ORF">J5V96_10125</name>
</gene>
<dbReference type="GO" id="GO:0008381">
    <property type="term" value="F:mechanosensitive monoatomic ion channel activity"/>
    <property type="evidence" value="ECO:0007669"/>
    <property type="project" value="UniProtKB-UniRule"/>
</dbReference>
<evidence type="ECO:0000256" key="8">
    <source>
        <dbReference type="ARBA" id="ARBA00023136"/>
    </source>
</evidence>
<comment type="subcellular location">
    <subcellularLocation>
        <location evidence="1 10">Cell membrane</location>
        <topology evidence="1 10">Multi-pass membrane protein</topology>
    </subcellularLocation>
</comment>
<evidence type="ECO:0000256" key="10">
    <source>
        <dbReference type="HAMAP-Rule" id="MF_00115"/>
    </source>
</evidence>
<comment type="function">
    <text evidence="10">Channel that opens in response to stretch forces in the membrane lipid bilayer. May participate in the regulation of osmotic pressure changes within the cell.</text>
</comment>
<keyword evidence="7 10" id="KW-0406">Ion transport</keyword>
<evidence type="ECO:0000313" key="12">
    <source>
        <dbReference type="Proteomes" id="UP000680132"/>
    </source>
</evidence>
<evidence type="ECO:0000256" key="2">
    <source>
        <dbReference type="ARBA" id="ARBA00007254"/>
    </source>
</evidence>
<dbReference type="SUPFAM" id="SSF81330">
    <property type="entry name" value="Gated mechanosensitive channel"/>
    <property type="match status" value="1"/>
</dbReference>
<evidence type="ECO:0000256" key="4">
    <source>
        <dbReference type="ARBA" id="ARBA00022475"/>
    </source>
</evidence>
<dbReference type="PROSITE" id="PS01327">
    <property type="entry name" value="MSCL"/>
    <property type="match status" value="1"/>
</dbReference>
<sequence>MLQGFKAFISRGNVIDLAVAVIIGAAFGAIVTATVDHIVNPLLGAFVPTGDLSSWVLTFPGLFAKVNFGIGAIISAIINFLAVAAVVYFALVLPMNKLAERRAAKLGVAEDEPAAPTQEELLAEIRDLLAAQRGL</sequence>
<evidence type="ECO:0000256" key="9">
    <source>
        <dbReference type="ARBA" id="ARBA00023303"/>
    </source>
</evidence>
<dbReference type="InterPro" id="IPR001185">
    <property type="entry name" value="MS_channel"/>
</dbReference>
<dbReference type="InterPro" id="IPR036019">
    <property type="entry name" value="MscL_channel"/>
</dbReference>
<feature type="transmembrane region" description="Helical" evidence="10">
    <location>
        <begin position="12"/>
        <end position="35"/>
    </location>
</feature>
<evidence type="ECO:0000313" key="11">
    <source>
        <dbReference type="EMBL" id="MBO3663870.1"/>
    </source>
</evidence>
<protein>
    <recommendedName>
        <fullName evidence="10">Large-conductance mechanosensitive channel</fullName>
    </recommendedName>
</protein>
<dbReference type="AlphaFoldDB" id="A0A939TQV9"/>
<keyword evidence="8 10" id="KW-0472">Membrane</keyword>
<comment type="similarity">
    <text evidence="2 10">Belongs to the MscL family.</text>
</comment>
<accession>A0A939TQV9</accession>
<evidence type="ECO:0000256" key="1">
    <source>
        <dbReference type="ARBA" id="ARBA00004651"/>
    </source>
</evidence>
<name>A0A939TQV9_9MICO</name>
<dbReference type="RefSeq" id="WP_208503359.1">
    <property type="nucleotide sequence ID" value="NZ_JAGFOA010000003.1"/>
</dbReference>
<dbReference type="PANTHER" id="PTHR30266:SF2">
    <property type="entry name" value="LARGE-CONDUCTANCE MECHANOSENSITIVE CHANNEL"/>
    <property type="match status" value="1"/>
</dbReference>
<dbReference type="PANTHER" id="PTHR30266">
    <property type="entry name" value="MECHANOSENSITIVE CHANNEL MSCL"/>
    <property type="match status" value="1"/>
</dbReference>
<dbReference type="InterPro" id="IPR037673">
    <property type="entry name" value="MSC/AndL"/>
</dbReference>
<keyword evidence="12" id="KW-1185">Reference proteome</keyword>
<dbReference type="PRINTS" id="PR01264">
    <property type="entry name" value="MECHCHANNEL"/>
</dbReference>
<proteinExistence type="inferred from homology"/>
<dbReference type="InterPro" id="IPR019823">
    <property type="entry name" value="Mechanosensitive_channel_CS"/>
</dbReference>
<dbReference type="Pfam" id="PF01741">
    <property type="entry name" value="MscL"/>
    <property type="match status" value="1"/>
</dbReference>
<comment type="caution">
    <text evidence="11">The sequence shown here is derived from an EMBL/GenBank/DDBJ whole genome shotgun (WGS) entry which is preliminary data.</text>
</comment>
<keyword evidence="3 10" id="KW-0813">Transport</keyword>
<evidence type="ECO:0000256" key="7">
    <source>
        <dbReference type="ARBA" id="ARBA00023065"/>
    </source>
</evidence>
<dbReference type="GO" id="GO:0005886">
    <property type="term" value="C:plasma membrane"/>
    <property type="evidence" value="ECO:0007669"/>
    <property type="project" value="UniProtKB-SubCell"/>
</dbReference>